<keyword evidence="2" id="KW-1185">Reference proteome</keyword>
<comment type="caution">
    <text evidence="1">The sequence shown here is derived from an EMBL/GenBank/DDBJ whole genome shotgun (WGS) entry which is preliminary data.</text>
</comment>
<dbReference type="EMBL" id="JAIWYP010000006">
    <property type="protein sequence ID" value="KAH3807353.1"/>
    <property type="molecule type" value="Genomic_DNA"/>
</dbReference>
<gene>
    <name evidence="1" type="ORF">DPMN_135691</name>
</gene>
<evidence type="ECO:0000313" key="2">
    <source>
        <dbReference type="Proteomes" id="UP000828390"/>
    </source>
</evidence>
<reference evidence="1" key="2">
    <citation type="submission" date="2020-11" db="EMBL/GenBank/DDBJ databases">
        <authorList>
            <person name="McCartney M.A."/>
            <person name="Auch B."/>
            <person name="Kono T."/>
            <person name="Mallez S."/>
            <person name="Becker A."/>
            <person name="Gohl D.M."/>
            <person name="Silverstein K.A.T."/>
            <person name="Koren S."/>
            <person name="Bechman K.B."/>
            <person name="Herman A."/>
            <person name="Abrahante J.E."/>
            <person name="Garbe J."/>
        </authorList>
    </citation>
    <scope>NUCLEOTIDE SEQUENCE</scope>
    <source>
        <strain evidence="1">Duluth1</strain>
        <tissue evidence="1">Whole animal</tissue>
    </source>
</reference>
<dbReference type="AlphaFoldDB" id="A0A9D4FYL6"/>
<reference evidence="1" key="1">
    <citation type="journal article" date="2019" name="bioRxiv">
        <title>The Genome of the Zebra Mussel, Dreissena polymorpha: A Resource for Invasive Species Research.</title>
        <authorList>
            <person name="McCartney M.A."/>
            <person name="Auch B."/>
            <person name="Kono T."/>
            <person name="Mallez S."/>
            <person name="Zhang Y."/>
            <person name="Obille A."/>
            <person name="Becker A."/>
            <person name="Abrahante J.E."/>
            <person name="Garbe J."/>
            <person name="Badalamenti J.P."/>
            <person name="Herman A."/>
            <person name="Mangelson H."/>
            <person name="Liachko I."/>
            <person name="Sullivan S."/>
            <person name="Sone E.D."/>
            <person name="Koren S."/>
            <person name="Silverstein K.A.T."/>
            <person name="Beckman K.B."/>
            <person name="Gohl D.M."/>
        </authorList>
    </citation>
    <scope>NUCLEOTIDE SEQUENCE</scope>
    <source>
        <strain evidence="1">Duluth1</strain>
        <tissue evidence="1">Whole animal</tissue>
    </source>
</reference>
<protein>
    <submittedName>
        <fullName evidence="1">Uncharacterized protein</fullName>
    </submittedName>
</protein>
<sequence>MPLIWLFSPTHTKRCRKDKHGSGKLSSTWPHHRRREELGVQKHTSNKATITVQCEALKEMDSFIYINSILDNQGGTDACVSTRIGKA</sequence>
<organism evidence="1 2">
    <name type="scientific">Dreissena polymorpha</name>
    <name type="common">Zebra mussel</name>
    <name type="synonym">Mytilus polymorpha</name>
    <dbReference type="NCBI Taxonomy" id="45954"/>
    <lineage>
        <taxon>Eukaryota</taxon>
        <taxon>Metazoa</taxon>
        <taxon>Spiralia</taxon>
        <taxon>Lophotrochozoa</taxon>
        <taxon>Mollusca</taxon>
        <taxon>Bivalvia</taxon>
        <taxon>Autobranchia</taxon>
        <taxon>Heteroconchia</taxon>
        <taxon>Euheterodonta</taxon>
        <taxon>Imparidentia</taxon>
        <taxon>Neoheterodontei</taxon>
        <taxon>Myida</taxon>
        <taxon>Dreissenoidea</taxon>
        <taxon>Dreissenidae</taxon>
        <taxon>Dreissena</taxon>
    </lineage>
</organism>
<name>A0A9D4FYL6_DREPO</name>
<proteinExistence type="predicted"/>
<dbReference type="Proteomes" id="UP000828390">
    <property type="component" value="Unassembled WGS sequence"/>
</dbReference>
<accession>A0A9D4FYL6</accession>
<evidence type="ECO:0000313" key="1">
    <source>
        <dbReference type="EMBL" id="KAH3807353.1"/>
    </source>
</evidence>